<accession>A0A7X6BD29</accession>
<name>A0A7X6BD29_9SPHN</name>
<dbReference type="AlphaFoldDB" id="A0A7X6BD29"/>
<proteinExistence type="predicted"/>
<keyword evidence="1" id="KW-0732">Signal</keyword>
<feature type="signal peptide" evidence="1">
    <location>
        <begin position="1"/>
        <end position="25"/>
    </location>
</feature>
<evidence type="ECO:0000313" key="2">
    <source>
        <dbReference type="EMBL" id="NJB98704.1"/>
    </source>
</evidence>
<evidence type="ECO:0000313" key="3">
    <source>
        <dbReference type="Proteomes" id="UP000531251"/>
    </source>
</evidence>
<feature type="chain" id="PRO_5030928974" evidence="1">
    <location>
        <begin position="26"/>
        <end position="149"/>
    </location>
</feature>
<protein>
    <submittedName>
        <fullName evidence="2">Uncharacterized protein</fullName>
    </submittedName>
</protein>
<dbReference type="Proteomes" id="UP000531251">
    <property type="component" value="Unassembled WGS sequence"/>
</dbReference>
<gene>
    <name evidence="2" type="ORF">GGR89_003041</name>
</gene>
<dbReference type="EMBL" id="JAATJB010000010">
    <property type="protein sequence ID" value="NJB98704.1"/>
    <property type="molecule type" value="Genomic_DNA"/>
</dbReference>
<reference evidence="2 3" key="1">
    <citation type="submission" date="2020-03" db="EMBL/GenBank/DDBJ databases">
        <title>Genomic Encyclopedia of Type Strains, Phase IV (KMG-IV): sequencing the most valuable type-strain genomes for metagenomic binning, comparative biology and taxonomic classification.</title>
        <authorList>
            <person name="Goeker M."/>
        </authorList>
    </citation>
    <scope>NUCLEOTIDE SEQUENCE [LARGE SCALE GENOMIC DNA]</scope>
    <source>
        <strain evidence="2 3">DSM 7225</strain>
    </source>
</reference>
<keyword evidence="3" id="KW-1185">Reference proteome</keyword>
<comment type="caution">
    <text evidence="2">The sequence shown here is derived from an EMBL/GenBank/DDBJ whole genome shotgun (WGS) entry which is preliminary data.</text>
</comment>
<sequence>MLKLPIAAAGLALLLAAPAARPAMAVDAAIAPSFQQHVSIHVPRMTVTTTTIVVRESPAVVERRAKSCVAVGRIQGFTVNAADSVDLILEDGSLLRAKLGAECPALGFYSGAYLKPTKDAKFCAGRDALRSRSGRTCPVQAFKNLVRAR</sequence>
<organism evidence="2 3">
    <name type="scientific">Sphingomonas trueperi</name>
    <dbReference type="NCBI Taxonomy" id="53317"/>
    <lineage>
        <taxon>Bacteria</taxon>
        <taxon>Pseudomonadati</taxon>
        <taxon>Pseudomonadota</taxon>
        <taxon>Alphaproteobacteria</taxon>
        <taxon>Sphingomonadales</taxon>
        <taxon>Sphingomonadaceae</taxon>
        <taxon>Sphingomonas</taxon>
    </lineage>
</organism>
<dbReference type="RefSeq" id="WP_125976372.1">
    <property type="nucleotide sequence ID" value="NZ_BAAADY010000018.1"/>
</dbReference>
<evidence type="ECO:0000256" key="1">
    <source>
        <dbReference type="SAM" id="SignalP"/>
    </source>
</evidence>